<dbReference type="EMBL" id="PIOC01000001">
    <property type="protein sequence ID" value="RDW22398.1"/>
    <property type="molecule type" value="Genomic_DNA"/>
</dbReference>
<sequence length="363" mass="42185">MRMLVNAYFAKNIGDDLFLKVLFDRYPDVEWYLLTSNKTYREIFSNYNNVVILRSLSVNFFGLRKVDVFSKINNLLNFWKYDGLVIIGGSIFMEGPDWKGFLTSKSILPDKLKKLNKKSFIIGANFGPFSDNDFVNSHKKYFSLFEDVCFRDFNSYSLFKDLKNIRVSTDAVFNLKKDDSNSIVMERSIGFSLINLEKREDLRNYNTVYNDKIVELVEYYSKLGFSINLFSFCEQEGDLSMCNNIKQRIGVEHKSKVKIINYNGNIDAFLVKYRSCDLIIGTRFHSIILALLYNINVFPIIYSNKTHNILNDLNLEGNGVFIKNMEKLKPENVIPIPNKIDIDKVCDEATNQFKALDLFVGKY</sequence>
<accession>A0A3D8Q3I1</accession>
<keyword evidence="3" id="KW-1185">Reference proteome</keyword>
<reference evidence="3" key="1">
    <citation type="submission" date="2017-11" db="EMBL/GenBank/DDBJ databases">
        <authorList>
            <person name="Zhu W."/>
        </authorList>
    </citation>
    <scope>NUCLEOTIDE SEQUENCE [LARGE SCALE GENOMIC DNA]</scope>
    <source>
        <strain evidence="3">CAU 1183</strain>
    </source>
</reference>
<evidence type="ECO:0000259" key="1">
    <source>
        <dbReference type="Pfam" id="PF04230"/>
    </source>
</evidence>
<evidence type="ECO:0000313" key="3">
    <source>
        <dbReference type="Proteomes" id="UP000257143"/>
    </source>
</evidence>
<dbReference type="OrthoDB" id="3188137at2"/>
<name>A0A3D8Q3I1_9BACI</name>
<dbReference type="Pfam" id="PF04230">
    <property type="entry name" value="PS_pyruv_trans"/>
    <property type="match status" value="1"/>
</dbReference>
<dbReference type="PANTHER" id="PTHR36836:SF1">
    <property type="entry name" value="COLANIC ACID BIOSYNTHESIS PROTEIN WCAK"/>
    <property type="match status" value="1"/>
</dbReference>
<feature type="domain" description="Polysaccharide pyruvyl transferase" evidence="1">
    <location>
        <begin position="12"/>
        <end position="304"/>
    </location>
</feature>
<comment type="caution">
    <text evidence="2">The sequence shown here is derived from an EMBL/GenBank/DDBJ whole genome shotgun (WGS) entry which is preliminary data.</text>
</comment>
<evidence type="ECO:0000313" key="2">
    <source>
        <dbReference type="EMBL" id="RDW22398.1"/>
    </source>
</evidence>
<dbReference type="RefSeq" id="WP_115771257.1">
    <property type="nucleotide sequence ID" value="NZ_PIOC01000001.1"/>
</dbReference>
<dbReference type="InterPro" id="IPR007345">
    <property type="entry name" value="Polysacch_pyruvyl_Trfase"/>
</dbReference>
<dbReference type="Proteomes" id="UP000257143">
    <property type="component" value="Unassembled WGS sequence"/>
</dbReference>
<dbReference type="AlphaFoldDB" id="A0A3D8Q3I1"/>
<proteinExistence type="predicted"/>
<organism evidence="2 3">
    <name type="scientific">Oceanobacillus arenosus</name>
    <dbReference type="NCBI Taxonomy" id="1229153"/>
    <lineage>
        <taxon>Bacteria</taxon>
        <taxon>Bacillati</taxon>
        <taxon>Bacillota</taxon>
        <taxon>Bacilli</taxon>
        <taxon>Bacillales</taxon>
        <taxon>Bacillaceae</taxon>
        <taxon>Oceanobacillus</taxon>
    </lineage>
</organism>
<protein>
    <recommendedName>
        <fullName evidence="1">Polysaccharide pyruvyl transferase domain-containing protein</fullName>
    </recommendedName>
</protein>
<gene>
    <name evidence="2" type="ORF">CWR48_01450</name>
</gene>
<dbReference type="PANTHER" id="PTHR36836">
    <property type="entry name" value="COLANIC ACID BIOSYNTHESIS PROTEIN WCAK"/>
    <property type="match status" value="1"/>
</dbReference>